<feature type="domain" description="BAR" evidence="5">
    <location>
        <begin position="9"/>
        <end position="244"/>
    </location>
</feature>
<keyword evidence="1 2" id="KW-0728">SH3 domain</keyword>
<dbReference type="Gene3D" id="2.30.30.40">
    <property type="entry name" value="SH3 Domains"/>
    <property type="match status" value="1"/>
</dbReference>
<dbReference type="GO" id="GO:0097320">
    <property type="term" value="P:plasma membrane tubulation"/>
    <property type="evidence" value="ECO:0007669"/>
    <property type="project" value="TreeGrafter"/>
</dbReference>
<name>A0A9P4QVJ2_9PLEO</name>
<feature type="region of interest" description="Disordered" evidence="3">
    <location>
        <begin position="293"/>
        <end position="426"/>
    </location>
</feature>
<dbReference type="PRINTS" id="PR00452">
    <property type="entry name" value="SH3DOMAIN"/>
</dbReference>
<evidence type="ECO:0000256" key="1">
    <source>
        <dbReference type="ARBA" id="ARBA00022443"/>
    </source>
</evidence>
<dbReference type="AlphaFoldDB" id="A0A9P4QVJ2"/>
<dbReference type="GO" id="GO:0006897">
    <property type="term" value="P:endocytosis"/>
    <property type="evidence" value="ECO:0007669"/>
    <property type="project" value="InterPro"/>
</dbReference>
<dbReference type="Pfam" id="PF00018">
    <property type="entry name" value="SH3_1"/>
    <property type="match status" value="1"/>
</dbReference>
<dbReference type="GO" id="GO:1990528">
    <property type="term" value="C:Rvs161p-Rvs167p complex"/>
    <property type="evidence" value="ECO:0007669"/>
    <property type="project" value="TreeGrafter"/>
</dbReference>
<dbReference type="Proteomes" id="UP000799444">
    <property type="component" value="Unassembled WGS sequence"/>
</dbReference>
<dbReference type="OrthoDB" id="10255128at2759"/>
<dbReference type="InterPro" id="IPR027267">
    <property type="entry name" value="AH/BAR_dom_sf"/>
</dbReference>
<dbReference type="GO" id="GO:0051666">
    <property type="term" value="P:actin cortical patch localization"/>
    <property type="evidence" value="ECO:0007669"/>
    <property type="project" value="InterPro"/>
</dbReference>
<feature type="compositionally biased region" description="Polar residues" evidence="3">
    <location>
        <begin position="396"/>
        <end position="406"/>
    </location>
</feature>
<dbReference type="InterPro" id="IPR004148">
    <property type="entry name" value="BAR_dom"/>
</dbReference>
<dbReference type="PROSITE" id="PS50002">
    <property type="entry name" value="SH3"/>
    <property type="match status" value="1"/>
</dbReference>
<dbReference type="GO" id="GO:0043332">
    <property type="term" value="C:mating projection tip"/>
    <property type="evidence" value="ECO:0007669"/>
    <property type="project" value="TreeGrafter"/>
</dbReference>
<gene>
    <name evidence="6" type="ORF">EJ04DRAFT_554292</name>
</gene>
<evidence type="ECO:0008006" key="8">
    <source>
        <dbReference type="Google" id="ProtNLM"/>
    </source>
</evidence>
<evidence type="ECO:0000259" key="4">
    <source>
        <dbReference type="PROSITE" id="PS50002"/>
    </source>
</evidence>
<dbReference type="GO" id="GO:0030479">
    <property type="term" value="C:actin cortical patch"/>
    <property type="evidence" value="ECO:0007669"/>
    <property type="project" value="TreeGrafter"/>
</dbReference>
<dbReference type="SUPFAM" id="SSF50044">
    <property type="entry name" value="SH3-domain"/>
    <property type="match status" value="1"/>
</dbReference>
<comment type="caution">
    <text evidence="6">The sequence shown here is derived from an EMBL/GenBank/DDBJ whole genome shotgun (WGS) entry which is preliminary data.</text>
</comment>
<organism evidence="6 7">
    <name type="scientific">Polyplosphaeria fusca</name>
    <dbReference type="NCBI Taxonomy" id="682080"/>
    <lineage>
        <taxon>Eukaryota</taxon>
        <taxon>Fungi</taxon>
        <taxon>Dikarya</taxon>
        <taxon>Ascomycota</taxon>
        <taxon>Pezizomycotina</taxon>
        <taxon>Dothideomycetes</taxon>
        <taxon>Pleosporomycetidae</taxon>
        <taxon>Pleosporales</taxon>
        <taxon>Tetraplosphaeriaceae</taxon>
        <taxon>Polyplosphaeria</taxon>
    </lineage>
</organism>
<dbReference type="CDD" id="cd07599">
    <property type="entry name" value="BAR_Rvs167p"/>
    <property type="match status" value="1"/>
</dbReference>
<dbReference type="Pfam" id="PF03114">
    <property type="entry name" value="BAR"/>
    <property type="match status" value="1"/>
</dbReference>
<feature type="domain" description="SH3" evidence="4">
    <location>
        <begin position="427"/>
        <end position="484"/>
    </location>
</feature>
<dbReference type="GO" id="GO:0008289">
    <property type="term" value="F:lipid binding"/>
    <property type="evidence" value="ECO:0007669"/>
    <property type="project" value="TreeGrafter"/>
</dbReference>
<feature type="compositionally biased region" description="Low complexity" evidence="3">
    <location>
        <begin position="373"/>
        <end position="389"/>
    </location>
</feature>
<dbReference type="Gene3D" id="1.20.1270.60">
    <property type="entry name" value="Arfaptin homology (AH) domain/BAR domain"/>
    <property type="match status" value="1"/>
</dbReference>
<dbReference type="EMBL" id="ML996183">
    <property type="protein sequence ID" value="KAF2732083.1"/>
    <property type="molecule type" value="Genomic_DNA"/>
</dbReference>
<protein>
    <recommendedName>
        <fullName evidence="8">SH3 domain signaling protein</fullName>
    </recommendedName>
</protein>
<dbReference type="InterPro" id="IPR046982">
    <property type="entry name" value="BIN3/RVS161-like"/>
</dbReference>
<proteinExistence type="predicted"/>
<feature type="compositionally biased region" description="Polar residues" evidence="3">
    <location>
        <begin position="339"/>
        <end position="348"/>
    </location>
</feature>
<reference evidence="6" key="1">
    <citation type="journal article" date="2020" name="Stud. Mycol.">
        <title>101 Dothideomycetes genomes: a test case for predicting lifestyles and emergence of pathogens.</title>
        <authorList>
            <person name="Haridas S."/>
            <person name="Albert R."/>
            <person name="Binder M."/>
            <person name="Bloem J."/>
            <person name="Labutti K."/>
            <person name="Salamov A."/>
            <person name="Andreopoulos B."/>
            <person name="Baker S."/>
            <person name="Barry K."/>
            <person name="Bills G."/>
            <person name="Bluhm B."/>
            <person name="Cannon C."/>
            <person name="Castanera R."/>
            <person name="Culley D."/>
            <person name="Daum C."/>
            <person name="Ezra D."/>
            <person name="Gonzalez J."/>
            <person name="Henrissat B."/>
            <person name="Kuo A."/>
            <person name="Liang C."/>
            <person name="Lipzen A."/>
            <person name="Lutzoni F."/>
            <person name="Magnuson J."/>
            <person name="Mondo S."/>
            <person name="Nolan M."/>
            <person name="Ohm R."/>
            <person name="Pangilinan J."/>
            <person name="Park H.-J."/>
            <person name="Ramirez L."/>
            <person name="Alfaro M."/>
            <person name="Sun H."/>
            <person name="Tritt A."/>
            <person name="Yoshinaga Y."/>
            <person name="Zwiers L.-H."/>
            <person name="Turgeon B."/>
            <person name="Goodwin S."/>
            <person name="Spatafora J."/>
            <person name="Crous P."/>
            <person name="Grigoriev I."/>
        </authorList>
    </citation>
    <scope>NUCLEOTIDE SEQUENCE</scope>
    <source>
        <strain evidence="6">CBS 125425</strain>
    </source>
</reference>
<dbReference type="PANTHER" id="PTHR47174:SF2">
    <property type="entry name" value="SH3 DOMAIN SIGNALLING PROTEIN (AFU_ORTHOLOGUE AFUA_5G07670)"/>
    <property type="match status" value="1"/>
</dbReference>
<dbReference type="InterPro" id="IPR001452">
    <property type="entry name" value="SH3_domain"/>
</dbReference>
<dbReference type="PROSITE" id="PS51021">
    <property type="entry name" value="BAR"/>
    <property type="match status" value="1"/>
</dbReference>
<keyword evidence="7" id="KW-1185">Reference proteome</keyword>
<evidence type="ECO:0000313" key="7">
    <source>
        <dbReference type="Proteomes" id="UP000799444"/>
    </source>
</evidence>
<sequence length="484" mass="54221">MQSMQRKFGRVPFLPSRTPNEADVEEMLRDFTDSQKMLEDIEKHSKAWRDAWTNILTHQLQSVDYLHTIYKPMGAKGAEFSSRVPADTPPATLERCAQLQVAFSELKTDMTEEVADVERKLIIPAKIARDSLKPMEKAIKKREDRKVDYERYRSRADHLQNKKTRSEKENTALIKHEVDLERSTHEYQLADEALRTHLPRLNAATFSLLPHLLANQIIIQNNLIGNLYTVLHQYSREQGYPDPPPELEEVIPVWESSFTSLRMELEGGFASLKGGKAIHQPMRLADQRDTMTGLNIRNRVAPRKASSTESVPTVRRMPSRPGYGLPPTSEDVPPPPLSSKPSMNSLSASKPRIGGTSPGLSPSPGPDPWGRRTSTASNVSTSTNGNGNSDYFRSRVPSTTSSNGFSPNPALGKKKPPPPPPKKIGSFHSEYVTAMYDFDGQGDGDLVFREGDRIKVVKKTNSSQDWWEGELRGVKGSFPANYCK</sequence>
<dbReference type="SMART" id="SM00326">
    <property type="entry name" value="SH3"/>
    <property type="match status" value="1"/>
</dbReference>
<dbReference type="PANTHER" id="PTHR47174">
    <property type="entry name" value="BRIDGING INTEGRATOR 3"/>
    <property type="match status" value="1"/>
</dbReference>
<dbReference type="GO" id="GO:0031097">
    <property type="term" value="C:medial cortex"/>
    <property type="evidence" value="ECO:0007669"/>
    <property type="project" value="TreeGrafter"/>
</dbReference>
<dbReference type="FunFam" id="2.30.30.40:FF:000100">
    <property type="entry name" value="SH3 domain-containing YSC84-like protein 1"/>
    <property type="match status" value="1"/>
</dbReference>
<dbReference type="InterPro" id="IPR036028">
    <property type="entry name" value="SH3-like_dom_sf"/>
</dbReference>
<accession>A0A9P4QVJ2</accession>
<dbReference type="SUPFAM" id="SSF103657">
    <property type="entry name" value="BAR/IMD domain-like"/>
    <property type="match status" value="1"/>
</dbReference>
<evidence type="ECO:0000256" key="3">
    <source>
        <dbReference type="SAM" id="MobiDB-lite"/>
    </source>
</evidence>
<evidence type="ECO:0000259" key="5">
    <source>
        <dbReference type="PROSITE" id="PS51021"/>
    </source>
</evidence>
<evidence type="ECO:0000313" key="6">
    <source>
        <dbReference type="EMBL" id="KAF2732083.1"/>
    </source>
</evidence>
<evidence type="ECO:0000256" key="2">
    <source>
        <dbReference type="PROSITE-ProRule" id="PRU00192"/>
    </source>
</evidence>